<dbReference type="OrthoDB" id="8963338at2"/>
<dbReference type="SUPFAM" id="SSF50249">
    <property type="entry name" value="Nucleic acid-binding proteins"/>
    <property type="match status" value="1"/>
</dbReference>
<comment type="caution">
    <text evidence="1">The sequence shown here is derived from an EMBL/GenBank/DDBJ whole genome shotgun (WGS) entry which is preliminary data.</text>
</comment>
<dbReference type="AlphaFoldDB" id="A0A556B240"/>
<reference evidence="1 2" key="1">
    <citation type="submission" date="2019-07" db="EMBL/GenBank/DDBJ databases">
        <title>Qingshengfaniella alkalisoli gen. nov., sp. nov., isolated from saline soil.</title>
        <authorList>
            <person name="Xu L."/>
            <person name="Huang X.-X."/>
            <person name="Sun J.-Q."/>
        </authorList>
    </citation>
    <scope>NUCLEOTIDE SEQUENCE [LARGE SCALE GENOMIC DNA]</scope>
    <source>
        <strain evidence="1 2">DSM 27279</strain>
    </source>
</reference>
<dbReference type="InterPro" id="IPR012340">
    <property type="entry name" value="NA-bd_OB-fold"/>
</dbReference>
<proteinExistence type="predicted"/>
<accession>A0A556B240</accession>
<protein>
    <recommendedName>
        <fullName evidence="3">DUF35 domain-containing protein</fullName>
    </recommendedName>
</protein>
<dbReference type="RefSeq" id="WP_143946165.1">
    <property type="nucleotide sequence ID" value="NZ_BAABMB010000001.1"/>
</dbReference>
<name>A0A556B240_9BURK</name>
<dbReference type="Proteomes" id="UP000318405">
    <property type="component" value="Unassembled WGS sequence"/>
</dbReference>
<evidence type="ECO:0008006" key="3">
    <source>
        <dbReference type="Google" id="ProtNLM"/>
    </source>
</evidence>
<keyword evidence="2" id="KW-1185">Reference proteome</keyword>
<organism evidence="1 2">
    <name type="scientific">Verticiella sediminum</name>
    <dbReference type="NCBI Taxonomy" id="1247510"/>
    <lineage>
        <taxon>Bacteria</taxon>
        <taxon>Pseudomonadati</taxon>
        <taxon>Pseudomonadota</taxon>
        <taxon>Betaproteobacteria</taxon>
        <taxon>Burkholderiales</taxon>
        <taxon>Alcaligenaceae</taxon>
        <taxon>Verticiella</taxon>
    </lineage>
</organism>
<gene>
    <name evidence="1" type="ORF">FOZ76_00570</name>
</gene>
<dbReference type="EMBL" id="VLTJ01000001">
    <property type="protein sequence ID" value="TSH99256.1"/>
    <property type="molecule type" value="Genomic_DNA"/>
</dbReference>
<sequence>MSTLKHPTLYAAQAESAPGARAVLLAVRCTCGHVAFPPQAYGCERCGRDGDALTIGRLDGAGRLLASARVHLHAADYPKAPFTVVEVALDDGPVVRALLAGDGGDVRLPAGTPMQACLGEDMDAGQTSLDLRFVPVGEVRHG</sequence>
<evidence type="ECO:0000313" key="2">
    <source>
        <dbReference type="Proteomes" id="UP000318405"/>
    </source>
</evidence>
<evidence type="ECO:0000313" key="1">
    <source>
        <dbReference type="EMBL" id="TSH99256.1"/>
    </source>
</evidence>